<feature type="region of interest" description="Disordered" evidence="2">
    <location>
        <begin position="57"/>
        <end position="76"/>
    </location>
</feature>
<organism evidence="3 4">
    <name type="scientific">Trifolium medium</name>
    <dbReference type="NCBI Taxonomy" id="97028"/>
    <lineage>
        <taxon>Eukaryota</taxon>
        <taxon>Viridiplantae</taxon>
        <taxon>Streptophyta</taxon>
        <taxon>Embryophyta</taxon>
        <taxon>Tracheophyta</taxon>
        <taxon>Spermatophyta</taxon>
        <taxon>Magnoliopsida</taxon>
        <taxon>eudicotyledons</taxon>
        <taxon>Gunneridae</taxon>
        <taxon>Pentapetalae</taxon>
        <taxon>rosids</taxon>
        <taxon>fabids</taxon>
        <taxon>Fabales</taxon>
        <taxon>Fabaceae</taxon>
        <taxon>Papilionoideae</taxon>
        <taxon>50 kb inversion clade</taxon>
        <taxon>NPAAA clade</taxon>
        <taxon>Hologalegina</taxon>
        <taxon>IRL clade</taxon>
        <taxon>Trifolieae</taxon>
        <taxon>Trifolium</taxon>
    </lineage>
</organism>
<evidence type="ECO:0000256" key="1">
    <source>
        <dbReference type="SAM" id="Coils"/>
    </source>
</evidence>
<reference evidence="3 4" key="1">
    <citation type="journal article" date="2018" name="Front. Plant Sci.">
        <title>Red Clover (Trifolium pratense) and Zigzag Clover (T. medium) - A Picture of Genomic Similarities and Differences.</title>
        <authorList>
            <person name="Dluhosova J."/>
            <person name="Istvanek J."/>
            <person name="Nedelnik J."/>
            <person name="Repkova J."/>
        </authorList>
    </citation>
    <scope>NUCLEOTIDE SEQUENCE [LARGE SCALE GENOMIC DNA]</scope>
    <source>
        <strain evidence="4">cv. 10/8</strain>
        <tissue evidence="3">Leaf</tissue>
    </source>
</reference>
<evidence type="ECO:0000313" key="4">
    <source>
        <dbReference type="Proteomes" id="UP000265520"/>
    </source>
</evidence>
<keyword evidence="1" id="KW-0175">Coiled coil</keyword>
<protein>
    <submittedName>
        <fullName evidence="3">Uncharacterized protein</fullName>
    </submittedName>
</protein>
<evidence type="ECO:0000313" key="3">
    <source>
        <dbReference type="EMBL" id="MCI73857.1"/>
    </source>
</evidence>
<proteinExistence type="predicted"/>
<dbReference type="AlphaFoldDB" id="A0A392UM70"/>
<evidence type="ECO:0000256" key="2">
    <source>
        <dbReference type="SAM" id="MobiDB-lite"/>
    </source>
</evidence>
<comment type="caution">
    <text evidence="3">The sequence shown here is derived from an EMBL/GenBank/DDBJ whole genome shotgun (WGS) entry which is preliminary data.</text>
</comment>
<keyword evidence="4" id="KW-1185">Reference proteome</keyword>
<dbReference type="Proteomes" id="UP000265520">
    <property type="component" value="Unassembled WGS sequence"/>
</dbReference>
<sequence length="76" mass="8613">AHIKYIESIMAQHTKSLEGKLEVANAKIQQLTKQVSKLTTKKCQAVELRNRAVEIVEKPKDGKKVKDPDSMDTHEK</sequence>
<dbReference type="EMBL" id="LXQA010848098">
    <property type="protein sequence ID" value="MCI73857.1"/>
    <property type="molecule type" value="Genomic_DNA"/>
</dbReference>
<feature type="non-terminal residue" evidence="3">
    <location>
        <position position="1"/>
    </location>
</feature>
<accession>A0A392UM70</accession>
<name>A0A392UM70_9FABA</name>
<feature type="coiled-coil region" evidence="1">
    <location>
        <begin position="14"/>
        <end position="41"/>
    </location>
</feature>